<dbReference type="EMBL" id="SWDB01000037">
    <property type="protein sequence ID" value="TKB43542.1"/>
    <property type="molecule type" value="Genomic_DNA"/>
</dbReference>
<keyword evidence="2" id="KW-1185">Reference proteome</keyword>
<evidence type="ECO:0000313" key="1">
    <source>
        <dbReference type="EMBL" id="TKB43542.1"/>
    </source>
</evidence>
<name>A0A4U1B2P9_9GAMM</name>
<organism evidence="1 2">
    <name type="scientific">Thalassotalea mangrovi</name>
    <dbReference type="NCBI Taxonomy" id="2572245"/>
    <lineage>
        <taxon>Bacteria</taxon>
        <taxon>Pseudomonadati</taxon>
        <taxon>Pseudomonadota</taxon>
        <taxon>Gammaproteobacteria</taxon>
        <taxon>Alteromonadales</taxon>
        <taxon>Colwelliaceae</taxon>
        <taxon>Thalassotalea</taxon>
    </lineage>
</organism>
<dbReference type="Proteomes" id="UP000307999">
    <property type="component" value="Unassembled WGS sequence"/>
</dbReference>
<comment type="caution">
    <text evidence="1">The sequence shown here is derived from an EMBL/GenBank/DDBJ whole genome shotgun (WGS) entry which is preliminary data.</text>
</comment>
<evidence type="ECO:0000313" key="2">
    <source>
        <dbReference type="Proteomes" id="UP000307999"/>
    </source>
</evidence>
<dbReference type="RefSeq" id="WP_136737020.1">
    <property type="nucleotide sequence ID" value="NZ_SWDB01000037.1"/>
</dbReference>
<protein>
    <recommendedName>
        <fullName evidence="3">Helix-turn-helix domain-containing protein</fullName>
    </recommendedName>
</protein>
<sequence>MLFLKNQKILNGVQNALEAHFSLLFPMERIVKGNRKKNFQFFDSPQASGIMSSFGNGGGSNPMANLQKLSQFDTSMQVAEAIHWFQERLVAMENELAALKQVQSEGWMSLEQAAALLGKSVAAVRQRLKHEKKPMPEGKVWKQQGKGCAIYVHLSNYKKYM</sequence>
<reference evidence="1 2" key="1">
    <citation type="submission" date="2019-04" db="EMBL/GenBank/DDBJ databases">
        <title>Thalassotalea guangxiensis sp. nov., isolated from sediment of the coastal wetland.</title>
        <authorList>
            <person name="Zheng S."/>
            <person name="Zhang D."/>
        </authorList>
    </citation>
    <scope>NUCLEOTIDE SEQUENCE [LARGE SCALE GENOMIC DNA]</scope>
    <source>
        <strain evidence="1 2">ZS-4</strain>
    </source>
</reference>
<gene>
    <name evidence="1" type="ORF">E8M12_14695</name>
</gene>
<dbReference type="OrthoDB" id="6335627at2"/>
<evidence type="ECO:0008006" key="3">
    <source>
        <dbReference type="Google" id="ProtNLM"/>
    </source>
</evidence>
<dbReference type="AlphaFoldDB" id="A0A4U1B2P9"/>
<proteinExistence type="predicted"/>
<accession>A0A4U1B2P9</accession>